<dbReference type="AlphaFoldDB" id="A0A8X6Y725"/>
<organism evidence="1 2">
    <name type="scientific">Trichonephila inaurata madagascariensis</name>
    <dbReference type="NCBI Taxonomy" id="2747483"/>
    <lineage>
        <taxon>Eukaryota</taxon>
        <taxon>Metazoa</taxon>
        <taxon>Ecdysozoa</taxon>
        <taxon>Arthropoda</taxon>
        <taxon>Chelicerata</taxon>
        <taxon>Arachnida</taxon>
        <taxon>Araneae</taxon>
        <taxon>Araneomorphae</taxon>
        <taxon>Entelegynae</taxon>
        <taxon>Araneoidea</taxon>
        <taxon>Nephilidae</taxon>
        <taxon>Trichonephila</taxon>
        <taxon>Trichonephila inaurata</taxon>
    </lineage>
</organism>
<proteinExistence type="predicted"/>
<comment type="caution">
    <text evidence="1">The sequence shown here is derived from an EMBL/GenBank/DDBJ whole genome shotgun (WGS) entry which is preliminary data.</text>
</comment>
<protein>
    <submittedName>
        <fullName evidence="1">Cyclic AMP-dependent transcription factor ATF-6 alpha</fullName>
    </submittedName>
</protein>
<name>A0A8X6Y725_9ARAC</name>
<evidence type="ECO:0000313" key="2">
    <source>
        <dbReference type="Proteomes" id="UP000886998"/>
    </source>
</evidence>
<dbReference type="EMBL" id="BMAV01015810">
    <property type="protein sequence ID" value="GFY66069.1"/>
    <property type="molecule type" value="Genomic_DNA"/>
</dbReference>
<keyword evidence="2" id="KW-1185">Reference proteome</keyword>
<sequence>MTTSDSDFNALDDQNFGFNLLTDQDFQFGTPDFLDLPLEEQNILESFSNELQQCHNYVQSENQSVQSNGDSSSLDFVRNEIFNSVLDDFLKESCKDNSITNELSSSYSVTTSENDVSVIHIPEENSNCPINGILSETPPQTPPDFIEQVPNSSPIISSNPIVVSLAVPNVTYVFPPPISAQPVIAPPKIRKKIQPRLNGSNLETQIIQNVSSRNTNIVKDILIDFDSSTSEDLIIEHKRILPSAESK</sequence>
<evidence type="ECO:0000313" key="1">
    <source>
        <dbReference type="EMBL" id="GFY66069.1"/>
    </source>
</evidence>
<reference evidence="1" key="1">
    <citation type="submission" date="2020-08" db="EMBL/GenBank/DDBJ databases">
        <title>Multicomponent nature underlies the extraordinary mechanical properties of spider dragline silk.</title>
        <authorList>
            <person name="Kono N."/>
            <person name="Nakamura H."/>
            <person name="Mori M."/>
            <person name="Yoshida Y."/>
            <person name="Ohtoshi R."/>
            <person name="Malay A.D."/>
            <person name="Moran D.A.P."/>
            <person name="Tomita M."/>
            <person name="Numata K."/>
            <person name="Arakawa K."/>
        </authorList>
    </citation>
    <scope>NUCLEOTIDE SEQUENCE</scope>
</reference>
<dbReference type="Proteomes" id="UP000886998">
    <property type="component" value="Unassembled WGS sequence"/>
</dbReference>
<gene>
    <name evidence="1" type="primary">ATF6</name>
    <name evidence="1" type="ORF">TNIN_394112</name>
</gene>
<accession>A0A8X6Y725</accession>